<reference evidence="2 3" key="1">
    <citation type="journal article" date="2019" name="Int. J. Syst. Evol. Microbiol.">
        <title>The Global Catalogue of Microorganisms (GCM) 10K type strain sequencing project: providing services to taxonomists for standard genome sequencing and annotation.</title>
        <authorList>
            <consortium name="The Broad Institute Genomics Platform"/>
            <consortium name="The Broad Institute Genome Sequencing Center for Infectious Disease"/>
            <person name="Wu L."/>
            <person name="Ma J."/>
        </authorList>
    </citation>
    <scope>NUCLEOTIDE SEQUENCE [LARGE SCALE GENOMIC DNA]</scope>
    <source>
        <strain evidence="2 3">JCM 4788</strain>
    </source>
</reference>
<organism evidence="2 3">
    <name type="scientific">Streptomyces luteireticuli</name>
    <dbReference type="NCBI Taxonomy" id="173858"/>
    <lineage>
        <taxon>Bacteria</taxon>
        <taxon>Bacillati</taxon>
        <taxon>Actinomycetota</taxon>
        <taxon>Actinomycetes</taxon>
        <taxon>Kitasatosporales</taxon>
        <taxon>Streptomycetaceae</taxon>
        <taxon>Streptomyces</taxon>
    </lineage>
</organism>
<dbReference type="Proteomes" id="UP001500879">
    <property type="component" value="Unassembled WGS sequence"/>
</dbReference>
<dbReference type="NCBIfam" id="NF005686">
    <property type="entry name" value="PRK07486.1"/>
    <property type="match status" value="1"/>
</dbReference>
<dbReference type="InterPro" id="IPR036928">
    <property type="entry name" value="AS_sf"/>
</dbReference>
<sequence length="470" mass="50911">MPDEELIFRTARELVLLMVTRQVSAREVLEAHLDRIGRVNPAVNAVVTLVPDLARKRAAQADASIARGVRLGPLHGLPVLHKDLAATRGIRTTRGSVIFEDDVPGSSTLVVRRLADAGAVTLGKTNVPEFGTGSQTYNRVFGVTRNPYDTGVTCGGSSGGAAVALACGMAPIADGSDMAGSLRNPASFCNVVGLRPSVGRVPVWPSPQPYFTLATYGAMARTVGDVALQMQVIARPDFRAALNAPVADFDRPLEGGVAGTRVAWSTTLGGLPVDPRITRTLAPAVRVLEELGCHVEEREPDFSGADESFSILRAAYYRQTFGQLHEERPGDLGDETTWEIERGLALTVDDLGHAEVLRSQVYDRMYAFLTEYRFLIAPVTQVPPFDVDEHWPRWVAGVEQTSYREWMRICSRVTLAGLPAISVPFGFTEEGHPTGLQIIGRQGDDPGVLRMAAALEAATGTWRRHPRIAR</sequence>
<dbReference type="InterPro" id="IPR020556">
    <property type="entry name" value="Amidase_CS"/>
</dbReference>
<dbReference type="InterPro" id="IPR023631">
    <property type="entry name" value="Amidase_dom"/>
</dbReference>
<evidence type="ECO:0000313" key="3">
    <source>
        <dbReference type="Proteomes" id="UP001500879"/>
    </source>
</evidence>
<keyword evidence="3" id="KW-1185">Reference proteome</keyword>
<dbReference type="Gene3D" id="3.90.1300.10">
    <property type="entry name" value="Amidase signature (AS) domain"/>
    <property type="match status" value="1"/>
</dbReference>
<dbReference type="PROSITE" id="PS00571">
    <property type="entry name" value="AMIDASES"/>
    <property type="match status" value="1"/>
</dbReference>
<accession>A0ABN0YN20</accession>
<dbReference type="EMBL" id="BAAABX010000023">
    <property type="protein sequence ID" value="GAA0401878.1"/>
    <property type="molecule type" value="Genomic_DNA"/>
</dbReference>
<dbReference type="Pfam" id="PF01425">
    <property type="entry name" value="Amidase"/>
    <property type="match status" value="1"/>
</dbReference>
<feature type="domain" description="Amidase" evidence="1">
    <location>
        <begin position="27"/>
        <end position="449"/>
    </location>
</feature>
<comment type="caution">
    <text evidence="2">The sequence shown here is derived from an EMBL/GenBank/DDBJ whole genome shotgun (WGS) entry which is preliminary data.</text>
</comment>
<dbReference type="RefSeq" id="WP_344022939.1">
    <property type="nucleotide sequence ID" value="NZ_BAAABX010000023.1"/>
</dbReference>
<dbReference type="SUPFAM" id="SSF75304">
    <property type="entry name" value="Amidase signature (AS) enzymes"/>
    <property type="match status" value="1"/>
</dbReference>
<dbReference type="InterPro" id="IPR000120">
    <property type="entry name" value="Amidase"/>
</dbReference>
<protein>
    <submittedName>
        <fullName evidence="2">Amidase</fullName>
    </submittedName>
</protein>
<gene>
    <name evidence="2" type="ORF">GCM10010357_23720</name>
</gene>
<name>A0ABN0YN20_9ACTN</name>
<evidence type="ECO:0000313" key="2">
    <source>
        <dbReference type="EMBL" id="GAA0401878.1"/>
    </source>
</evidence>
<dbReference type="PANTHER" id="PTHR11895:SF76">
    <property type="entry name" value="INDOLEACETAMIDE HYDROLASE"/>
    <property type="match status" value="1"/>
</dbReference>
<dbReference type="PANTHER" id="PTHR11895">
    <property type="entry name" value="TRANSAMIDASE"/>
    <property type="match status" value="1"/>
</dbReference>
<evidence type="ECO:0000259" key="1">
    <source>
        <dbReference type="Pfam" id="PF01425"/>
    </source>
</evidence>
<proteinExistence type="predicted"/>